<dbReference type="RefSeq" id="WP_189687518.1">
    <property type="nucleotide sequence ID" value="NZ_BMYK01000007.1"/>
</dbReference>
<keyword evidence="9" id="KW-1185">Reference proteome</keyword>
<dbReference type="Gene3D" id="2.102.10.10">
    <property type="entry name" value="Rieske [2Fe-2S] iron-sulphur domain"/>
    <property type="match status" value="1"/>
</dbReference>
<dbReference type="PANTHER" id="PTHR21496:SF0">
    <property type="entry name" value="RIESKE DOMAIN-CONTAINING PROTEIN"/>
    <property type="match status" value="1"/>
</dbReference>
<evidence type="ECO:0000313" key="8">
    <source>
        <dbReference type="EMBL" id="GHC83667.1"/>
    </source>
</evidence>
<dbReference type="InterPro" id="IPR017941">
    <property type="entry name" value="Rieske_2Fe-2S"/>
</dbReference>
<accession>A0ABQ3G2B3</accession>
<dbReference type="CDD" id="cd03528">
    <property type="entry name" value="Rieske_RO_ferredoxin"/>
    <property type="match status" value="1"/>
</dbReference>
<name>A0ABQ3G2B3_9BURK</name>
<evidence type="ECO:0000313" key="9">
    <source>
        <dbReference type="Proteomes" id="UP000626210"/>
    </source>
</evidence>
<reference evidence="9" key="1">
    <citation type="journal article" date="2019" name="Int. J. Syst. Evol. Microbiol.">
        <title>The Global Catalogue of Microorganisms (GCM) 10K type strain sequencing project: providing services to taxonomists for standard genome sequencing and annotation.</title>
        <authorList>
            <consortium name="The Broad Institute Genomics Platform"/>
            <consortium name="The Broad Institute Genome Sequencing Center for Infectious Disease"/>
            <person name="Wu L."/>
            <person name="Ma J."/>
        </authorList>
    </citation>
    <scope>NUCLEOTIDE SEQUENCE [LARGE SCALE GENOMIC DNA]</scope>
    <source>
        <strain evidence="9">KCTC 23314</strain>
    </source>
</reference>
<dbReference type="PROSITE" id="PS51296">
    <property type="entry name" value="RIESKE"/>
    <property type="match status" value="1"/>
</dbReference>
<dbReference type="Proteomes" id="UP000626210">
    <property type="component" value="Unassembled WGS sequence"/>
</dbReference>
<dbReference type="EMBL" id="BMYK01000007">
    <property type="protein sequence ID" value="GHC83667.1"/>
    <property type="molecule type" value="Genomic_DNA"/>
</dbReference>
<evidence type="ECO:0000259" key="7">
    <source>
        <dbReference type="PROSITE" id="PS51296"/>
    </source>
</evidence>
<keyword evidence="2" id="KW-0479">Metal-binding</keyword>
<dbReference type="Pfam" id="PF00355">
    <property type="entry name" value="Rieske"/>
    <property type="match status" value="1"/>
</dbReference>
<comment type="caution">
    <text evidence="8">The sequence shown here is derived from an EMBL/GenBank/DDBJ whole genome shotgun (WGS) entry which is preliminary data.</text>
</comment>
<organism evidence="8 9">
    <name type="scientific">Pseudorhodoferax aquiterrae</name>
    <dbReference type="NCBI Taxonomy" id="747304"/>
    <lineage>
        <taxon>Bacteria</taxon>
        <taxon>Pseudomonadati</taxon>
        <taxon>Pseudomonadota</taxon>
        <taxon>Betaproteobacteria</taxon>
        <taxon>Burkholderiales</taxon>
        <taxon>Comamonadaceae</taxon>
    </lineage>
</organism>
<evidence type="ECO:0000256" key="2">
    <source>
        <dbReference type="ARBA" id="ARBA00022723"/>
    </source>
</evidence>
<evidence type="ECO:0000256" key="1">
    <source>
        <dbReference type="ARBA" id="ARBA00022714"/>
    </source>
</evidence>
<evidence type="ECO:0000256" key="3">
    <source>
        <dbReference type="ARBA" id="ARBA00023004"/>
    </source>
</evidence>
<dbReference type="PANTHER" id="PTHR21496">
    <property type="entry name" value="FERREDOXIN-RELATED"/>
    <property type="match status" value="1"/>
</dbReference>
<feature type="domain" description="Rieske" evidence="7">
    <location>
        <begin position="13"/>
        <end position="108"/>
    </location>
</feature>
<sequence>MSTTTVLQPATWTDVGAPDDFPDGAVWPVVAGGMPIAMFRQGESLHALHDLCTHGNARLSDGYVEDGRIECPLHQGLFDICTGAACGGPVTEDVRSYPVRVRDGRVEVATPLLP</sequence>
<dbReference type="InterPro" id="IPR036922">
    <property type="entry name" value="Rieske_2Fe-2S_sf"/>
</dbReference>
<keyword evidence="4" id="KW-0411">Iron-sulfur</keyword>
<keyword evidence="1" id="KW-0001">2Fe-2S</keyword>
<evidence type="ECO:0000256" key="4">
    <source>
        <dbReference type="ARBA" id="ARBA00023014"/>
    </source>
</evidence>
<dbReference type="SUPFAM" id="SSF50022">
    <property type="entry name" value="ISP domain"/>
    <property type="match status" value="1"/>
</dbReference>
<protein>
    <submittedName>
        <fullName evidence="8">(2Fe-2S)-binding protein</fullName>
    </submittedName>
</protein>
<comment type="cofactor">
    <cofactor evidence="5">
        <name>[2Fe-2S] cluster</name>
        <dbReference type="ChEBI" id="CHEBI:190135"/>
    </cofactor>
</comment>
<evidence type="ECO:0000256" key="6">
    <source>
        <dbReference type="ARBA" id="ARBA00038001"/>
    </source>
</evidence>
<comment type="similarity">
    <text evidence="6">Belongs to the bacterial ring-hydroxylating dioxygenase ferredoxin component family.</text>
</comment>
<evidence type="ECO:0000256" key="5">
    <source>
        <dbReference type="ARBA" id="ARBA00034078"/>
    </source>
</evidence>
<proteinExistence type="inferred from homology"/>
<gene>
    <name evidence="8" type="ORF">GCM10007320_27470</name>
</gene>
<keyword evidence="3" id="KW-0408">Iron</keyword>